<dbReference type="InterPro" id="IPR023780">
    <property type="entry name" value="Chromo_domain"/>
</dbReference>
<dbReference type="SMART" id="SM00298">
    <property type="entry name" value="CHROMO"/>
    <property type="match status" value="1"/>
</dbReference>
<dbReference type="Gene3D" id="2.40.50.40">
    <property type="match status" value="1"/>
</dbReference>
<feature type="compositionally biased region" description="Low complexity" evidence="3">
    <location>
        <begin position="287"/>
        <end position="300"/>
    </location>
</feature>
<feature type="region of interest" description="Disordered" evidence="3">
    <location>
        <begin position="30"/>
        <end position="58"/>
    </location>
</feature>
<dbReference type="PANTHER" id="PTHR22812">
    <property type="entry name" value="CHROMOBOX PROTEIN"/>
    <property type="match status" value="1"/>
</dbReference>
<feature type="compositionally biased region" description="Basic and acidic residues" evidence="3">
    <location>
        <begin position="32"/>
        <end position="43"/>
    </location>
</feature>
<evidence type="ECO:0000256" key="3">
    <source>
        <dbReference type="SAM" id="MobiDB-lite"/>
    </source>
</evidence>
<dbReference type="InParanoid" id="G0PFN8"/>
<proteinExistence type="predicted"/>
<feature type="region of interest" description="Disordered" evidence="3">
    <location>
        <begin position="238"/>
        <end position="339"/>
    </location>
</feature>
<dbReference type="OrthoDB" id="5877622at2759"/>
<evidence type="ECO:0000256" key="1">
    <source>
        <dbReference type="ARBA" id="ARBA00004123"/>
    </source>
</evidence>
<evidence type="ECO:0000313" key="5">
    <source>
        <dbReference type="EMBL" id="EGT54037.1"/>
    </source>
</evidence>
<keyword evidence="2" id="KW-0539">Nucleus</keyword>
<organism evidence="6">
    <name type="scientific">Caenorhabditis brenneri</name>
    <name type="common">Nematode worm</name>
    <dbReference type="NCBI Taxonomy" id="135651"/>
    <lineage>
        <taxon>Eukaryota</taxon>
        <taxon>Metazoa</taxon>
        <taxon>Ecdysozoa</taxon>
        <taxon>Nematoda</taxon>
        <taxon>Chromadorea</taxon>
        <taxon>Rhabditida</taxon>
        <taxon>Rhabditina</taxon>
        <taxon>Rhabditomorpha</taxon>
        <taxon>Rhabditoidea</taxon>
        <taxon>Rhabditidae</taxon>
        <taxon>Peloderinae</taxon>
        <taxon>Caenorhabditis</taxon>
    </lineage>
</organism>
<feature type="compositionally biased region" description="Low complexity" evidence="3">
    <location>
        <begin position="238"/>
        <end position="250"/>
    </location>
</feature>
<comment type="subcellular location">
    <subcellularLocation>
        <location evidence="1">Nucleus</location>
    </subcellularLocation>
</comment>
<dbReference type="InterPro" id="IPR000953">
    <property type="entry name" value="Chromo/chromo_shadow_dom"/>
</dbReference>
<feature type="domain" description="Chromo" evidence="4">
    <location>
        <begin position="181"/>
        <end position="239"/>
    </location>
</feature>
<gene>
    <name evidence="5" type="ORF">CAEBREN_02118</name>
</gene>
<reference evidence="6" key="1">
    <citation type="submission" date="2011-07" db="EMBL/GenBank/DDBJ databases">
        <authorList>
            <consortium name="Caenorhabditis brenneri Sequencing and Analysis Consortium"/>
            <person name="Wilson R.K."/>
        </authorList>
    </citation>
    <scope>NUCLEOTIDE SEQUENCE [LARGE SCALE GENOMIC DNA]</scope>
    <source>
        <strain evidence="6">PB2801</strain>
    </source>
</reference>
<evidence type="ECO:0000313" key="6">
    <source>
        <dbReference type="Proteomes" id="UP000008068"/>
    </source>
</evidence>
<dbReference type="Pfam" id="PF00385">
    <property type="entry name" value="Chromo"/>
    <property type="match status" value="1"/>
</dbReference>
<dbReference type="HOGENOM" id="CLU_592156_0_0_1"/>
<evidence type="ECO:0000259" key="4">
    <source>
        <dbReference type="PROSITE" id="PS50013"/>
    </source>
</evidence>
<dbReference type="PROSITE" id="PS50013">
    <property type="entry name" value="CHROMO_2"/>
    <property type="match status" value="1"/>
</dbReference>
<dbReference type="Proteomes" id="UP000008068">
    <property type="component" value="Unassembled WGS sequence"/>
</dbReference>
<dbReference type="GO" id="GO:0005634">
    <property type="term" value="C:nucleus"/>
    <property type="evidence" value="ECO:0007669"/>
    <property type="project" value="UniProtKB-SubCell"/>
</dbReference>
<dbReference type="CDD" id="cd00024">
    <property type="entry name" value="CD_CSD"/>
    <property type="match status" value="1"/>
</dbReference>
<dbReference type="EMBL" id="GL380379">
    <property type="protein sequence ID" value="EGT54037.1"/>
    <property type="molecule type" value="Genomic_DNA"/>
</dbReference>
<name>G0PFN8_CAEBE</name>
<accession>G0PFN8</accession>
<feature type="compositionally biased region" description="Polar residues" evidence="3">
    <location>
        <begin position="268"/>
        <end position="281"/>
    </location>
</feature>
<keyword evidence="6" id="KW-1185">Reference proteome</keyword>
<dbReference type="STRING" id="135651.G0PFN8"/>
<dbReference type="InterPro" id="IPR051219">
    <property type="entry name" value="Heterochromatin_chromo-domain"/>
</dbReference>
<evidence type="ECO:0000256" key="2">
    <source>
        <dbReference type="ARBA" id="ARBA00023242"/>
    </source>
</evidence>
<dbReference type="InterPro" id="IPR016197">
    <property type="entry name" value="Chromo-like_dom_sf"/>
</dbReference>
<sequence length="462" mass="53496">MLVKPKKRYHLAAEMLKWWSCKKMVGSENQENEIKEVEDEKGQPAKPGSALPAQPRPQKFCRRRRPYRRVQLYTPANFPNPSADGVDPWKSPYADEDYFTGRKLIRIIETSTLSIKTVETVVCFLCQFEDNTFRYIPRKAVTKHDPMTVIHYFESMIHNVLKMPKKARKRCAKIINKVKYYTVEEILDKRINDEGEEEYEIKWVGYNETSWEPNSSLTLCQDALDQFEEDYALRRQVPSQQPQLLGSPQPEFTPPPGSSQPRKALSSRLLQPKSTPPSGFSQPKRAPPSSSSQLGQAPSSVFPQPEFTPPPGSPQPKTAQPSRFSKPRPSPPSGFSRSIRNRMKVFLPCKTRLKCQIQKRKNSFIKAHLKRTAKQQRSLPSTIFHKADTVFPTDKLKKIHTMFVGRVGHKTRIAHFLCIMQDKEQLIYKSEIVKKHWPEILAKFYLRQVQFHGSQLLYPYPR</sequence>
<dbReference type="SUPFAM" id="SSF54160">
    <property type="entry name" value="Chromo domain-like"/>
    <property type="match status" value="1"/>
</dbReference>
<dbReference type="AlphaFoldDB" id="G0PFN8"/>
<protein>
    <recommendedName>
        <fullName evidence="4">Chromo domain-containing protein</fullName>
    </recommendedName>
</protein>